<dbReference type="InterPro" id="IPR051198">
    <property type="entry name" value="BchE-like"/>
</dbReference>
<evidence type="ECO:0000256" key="2">
    <source>
        <dbReference type="ARBA" id="ARBA00022691"/>
    </source>
</evidence>
<dbReference type="PANTHER" id="PTHR43409:SF7">
    <property type="entry name" value="BLL1977 PROTEIN"/>
    <property type="match status" value="1"/>
</dbReference>
<keyword evidence="2" id="KW-0949">S-adenosyl-L-methionine</keyword>
<evidence type="ECO:0000259" key="6">
    <source>
        <dbReference type="PROSITE" id="PS51918"/>
    </source>
</evidence>
<evidence type="ECO:0000256" key="3">
    <source>
        <dbReference type="ARBA" id="ARBA00022723"/>
    </source>
</evidence>
<dbReference type="InterPro" id="IPR007197">
    <property type="entry name" value="rSAM"/>
</dbReference>
<dbReference type="GO" id="GO:0003824">
    <property type="term" value="F:catalytic activity"/>
    <property type="evidence" value="ECO:0007669"/>
    <property type="project" value="InterPro"/>
</dbReference>
<proteinExistence type="predicted"/>
<dbReference type="SUPFAM" id="SSF102114">
    <property type="entry name" value="Radical SAM enzymes"/>
    <property type="match status" value="1"/>
</dbReference>
<dbReference type="GO" id="GO:0051536">
    <property type="term" value="F:iron-sulfur cluster binding"/>
    <property type="evidence" value="ECO:0007669"/>
    <property type="project" value="UniProtKB-KW"/>
</dbReference>
<organism evidence="7 8">
    <name type="scientific">Candidatus Roizmanbacteria bacterium CG22_combo_CG10-13_8_21_14_all_38_20</name>
    <dbReference type="NCBI Taxonomy" id="1974862"/>
    <lineage>
        <taxon>Bacteria</taxon>
        <taxon>Candidatus Roizmaniibacteriota</taxon>
    </lineage>
</organism>
<dbReference type="SFLD" id="SFLDS00029">
    <property type="entry name" value="Radical_SAM"/>
    <property type="match status" value="1"/>
</dbReference>
<dbReference type="PANTHER" id="PTHR43409">
    <property type="entry name" value="ANAEROBIC MAGNESIUM-PROTOPORPHYRIN IX MONOMETHYL ESTER CYCLASE-RELATED"/>
    <property type="match status" value="1"/>
</dbReference>
<dbReference type="PROSITE" id="PS51918">
    <property type="entry name" value="RADICAL_SAM"/>
    <property type="match status" value="1"/>
</dbReference>
<dbReference type="InterPro" id="IPR058240">
    <property type="entry name" value="rSAM_sf"/>
</dbReference>
<dbReference type="SFLD" id="SFLDG01082">
    <property type="entry name" value="B12-binding_domain_containing"/>
    <property type="match status" value="1"/>
</dbReference>
<dbReference type="EMBL" id="PCTA01000003">
    <property type="protein sequence ID" value="PIP62137.1"/>
    <property type="molecule type" value="Genomic_DNA"/>
</dbReference>
<dbReference type="GO" id="GO:0046872">
    <property type="term" value="F:metal ion binding"/>
    <property type="evidence" value="ECO:0007669"/>
    <property type="project" value="UniProtKB-KW"/>
</dbReference>
<keyword evidence="4" id="KW-0408">Iron</keyword>
<evidence type="ECO:0000313" key="7">
    <source>
        <dbReference type="EMBL" id="PIP62137.1"/>
    </source>
</evidence>
<name>A0A2H0BWS9_9BACT</name>
<dbReference type="InterPro" id="IPR006638">
    <property type="entry name" value="Elp3/MiaA/NifB-like_rSAM"/>
</dbReference>
<evidence type="ECO:0000313" key="8">
    <source>
        <dbReference type="Proteomes" id="UP000231246"/>
    </source>
</evidence>
<evidence type="ECO:0000256" key="4">
    <source>
        <dbReference type="ARBA" id="ARBA00023004"/>
    </source>
</evidence>
<evidence type="ECO:0000256" key="1">
    <source>
        <dbReference type="ARBA" id="ARBA00001966"/>
    </source>
</evidence>
<dbReference type="Gene3D" id="3.40.50.280">
    <property type="entry name" value="Cobalamin-binding domain"/>
    <property type="match status" value="1"/>
</dbReference>
<comment type="caution">
    <text evidence="7">The sequence shown here is derived from an EMBL/GenBank/DDBJ whole genome shotgun (WGS) entry which is preliminary data.</text>
</comment>
<gene>
    <name evidence="7" type="ORF">COW99_00425</name>
</gene>
<accession>A0A2H0BWS9</accession>
<dbReference type="Gene3D" id="3.20.20.70">
    <property type="entry name" value="Aldolase class I"/>
    <property type="match status" value="1"/>
</dbReference>
<keyword evidence="5" id="KW-0411">Iron-sulfur</keyword>
<reference evidence="7 8" key="1">
    <citation type="submission" date="2017-09" db="EMBL/GenBank/DDBJ databases">
        <title>Depth-based differentiation of microbial function through sediment-hosted aquifers and enrichment of novel symbionts in the deep terrestrial subsurface.</title>
        <authorList>
            <person name="Probst A.J."/>
            <person name="Ladd B."/>
            <person name="Jarett J.K."/>
            <person name="Geller-Mcgrath D.E."/>
            <person name="Sieber C.M."/>
            <person name="Emerson J.B."/>
            <person name="Anantharaman K."/>
            <person name="Thomas B.C."/>
            <person name="Malmstrom R."/>
            <person name="Stieglmeier M."/>
            <person name="Klingl A."/>
            <person name="Woyke T."/>
            <person name="Ryan C.M."/>
            <person name="Banfield J.F."/>
        </authorList>
    </citation>
    <scope>NUCLEOTIDE SEQUENCE [LARGE SCALE GENOMIC DNA]</scope>
    <source>
        <strain evidence="7">CG22_combo_CG10-13_8_21_14_all_38_20</strain>
    </source>
</reference>
<protein>
    <submittedName>
        <fullName evidence="7">B12-binding domain-containing radical SAM protein</fullName>
    </submittedName>
</protein>
<dbReference type="SMART" id="SM00729">
    <property type="entry name" value="Elp3"/>
    <property type="match status" value="1"/>
</dbReference>
<dbReference type="InterPro" id="IPR013785">
    <property type="entry name" value="Aldolase_TIM"/>
</dbReference>
<keyword evidence="3" id="KW-0479">Metal-binding</keyword>
<evidence type="ECO:0000256" key="5">
    <source>
        <dbReference type="ARBA" id="ARBA00023014"/>
    </source>
</evidence>
<dbReference type="Proteomes" id="UP000231246">
    <property type="component" value="Unassembled WGS sequence"/>
</dbReference>
<comment type="cofactor">
    <cofactor evidence="1">
        <name>[4Fe-4S] cluster</name>
        <dbReference type="ChEBI" id="CHEBI:49883"/>
    </cofactor>
</comment>
<sequence length="500" mass="57267">MKIVISYLPLQGPGVPLLGQNRQFQWFRSPLTSYVIYPVVPASAATLLSKNGHDVLWLDCAAEKLNYSQFTKRLEENTPDVMAIESKTPVIKQHWKIIDDLKIRFPKMKLVLMGDHVSALPEESLEQSNVDYILIGGDFDFRLLELVDYMSGKSKKLSTGVCYRDKNGKIVRTGGNQRGYDLNSLPMIDRELTKWQLYSKGNGNFKYTPNTYTMIGRDCWWRRPAEGGKAGCTFCSWTSIFPTWSKASPEKLLDEIGQLINLGVKEVFDDTGTFPTGVWLEQFCKGMIKRGYHKKIVMGCNMRAGALTKQQYQLLGRANFRFVLYGLESVNQKTLDRINKGTTHQQLEQSLKWAKEAGLEPHITTMFGYPWETLRDAMRTVKFIHRLFKKGLIDTMQATILIPYPGTALYDQAMANDWLITNDYARFDMGEPVLKTPLSDKELKKVVRDSYSAFWSLGYIKRRIVEIRTLDDLKFLAFLGTKYVSKLLDFLPSNTLRQGL</sequence>
<feature type="domain" description="Radical SAM core" evidence="6">
    <location>
        <begin position="205"/>
        <end position="441"/>
    </location>
</feature>
<dbReference type="AlphaFoldDB" id="A0A2H0BWS9"/>
<dbReference type="Pfam" id="PF04055">
    <property type="entry name" value="Radical_SAM"/>
    <property type="match status" value="1"/>
</dbReference>